<dbReference type="Proteomes" id="UP000054564">
    <property type="component" value="Unassembled WGS sequence"/>
</dbReference>
<organism evidence="1 2">
    <name type="scientific">Puccinia striiformis f. sp. tritici PST-78</name>
    <dbReference type="NCBI Taxonomy" id="1165861"/>
    <lineage>
        <taxon>Eukaryota</taxon>
        <taxon>Fungi</taxon>
        <taxon>Dikarya</taxon>
        <taxon>Basidiomycota</taxon>
        <taxon>Pucciniomycotina</taxon>
        <taxon>Pucciniomycetes</taxon>
        <taxon>Pucciniales</taxon>
        <taxon>Pucciniaceae</taxon>
        <taxon>Puccinia</taxon>
    </lineage>
</organism>
<proteinExistence type="predicted"/>
<keyword evidence="2" id="KW-1185">Reference proteome</keyword>
<evidence type="ECO:0000313" key="2">
    <source>
        <dbReference type="Proteomes" id="UP000054564"/>
    </source>
</evidence>
<gene>
    <name evidence="1" type="ORF">PSTG_18762</name>
</gene>
<dbReference type="EMBL" id="AJIL01003927">
    <property type="protein sequence ID" value="KNE87847.1"/>
    <property type="molecule type" value="Genomic_DNA"/>
</dbReference>
<comment type="caution">
    <text evidence="1">The sequence shown here is derived from an EMBL/GenBank/DDBJ whole genome shotgun (WGS) entry which is preliminary data.</text>
</comment>
<protein>
    <submittedName>
        <fullName evidence="1">Uncharacterized protein</fullName>
    </submittedName>
</protein>
<accession>A0A0L0UL68</accession>
<dbReference type="AlphaFoldDB" id="A0A0L0UL68"/>
<dbReference type="PANTHER" id="PTHR33069:SF3">
    <property type="entry name" value="DYNEIN HEAVY CHAIN TAIL DOMAIN-CONTAINING PROTEIN"/>
    <property type="match status" value="1"/>
</dbReference>
<sequence length="217" mass="24945">KNALLTRLKSILLPSLRNHLSSYLTALDIKDGPKPNYPNPNLDLFPEILSKLDQTLDETEECIHSATLNIIPIGTHDHQLRQFKNFRCTQLMSSISHYAKDFRMMFMVSRMFIRASQDLINHPEDAECQDKMLTWKMDVTRGKAICNISIAKTVDIFQGSDFEIIQDEWQKKEKSLDDLIRSLTEIMRFPASLWGRGTHSAVDKQVIELAKLTLPLS</sequence>
<evidence type="ECO:0000313" key="1">
    <source>
        <dbReference type="EMBL" id="KNE87847.1"/>
    </source>
</evidence>
<feature type="non-terminal residue" evidence="1">
    <location>
        <position position="1"/>
    </location>
</feature>
<dbReference type="OrthoDB" id="2508905at2759"/>
<reference evidence="2" key="1">
    <citation type="submission" date="2014-03" db="EMBL/GenBank/DDBJ databases">
        <title>The Genome Sequence of Puccinia striiformis f. sp. tritici PST-78.</title>
        <authorList>
            <consortium name="The Broad Institute Genome Sequencing Platform"/>
            <person name="Cuomo C."/>
            <person name="Hulbert S."/>
            <person name="Chen X."/>
            <person name="Walker B."/>
            <person name="Young S.K."/>
            <person name="Zeng Q."/>
            <person name="Gargeya S."/>
            <person name="Fitzgerald M."/>
            <person name="Haas B."/>
            <person name="Abouelleil A."/>
            <person name="Alvarado L."/>
            <person name="Arachchi H.M."/>
            <person name="Berlin A.M."/>
            <person name="Chapman S.B."/>
            <person name="Goldberg J."/>
            <person name="Griggs A."/>
            <person name="Gujja S."/>
            <person name="Hansen M."/>
            <person name="Howarth C."/>
            <person name="Imamovic A."/>
            <person name="Larimer J."/>
            <person name="McCowan C."/>
            <person name="Montmayeur A."/>
            <person name="Murphy C."/>
            <person name="Neiman D."/>
            <person name="Pearson M."/>
            <person name="Priest M."/>
            <person name="Roberts A."/>
            <person name="Saif S."/>
            <person name="Shea T."/>
            <person name="Sisk P."/>
            <person name="Sykes S."/>
            <person name="Wortman J."/>
            <person name="Nusbaum C."/>
            <person name="Birren B."/>
        </authorList>
    </citation>
    <scope>NUCLEOTIDE SEQUENCE [LARGE SCALE GENOMIC DNA]</scope>
    <source>
        <strain evidence="2">race PST-78</strain>
    </source>
</reference>
<feature type="non-terminal residue" evidence="1">
    <location>
        <position position="217"/>
    </location>
</feature>
<dbReference type="PANTHER" id="PTHR33069">
    <property type="entry name" value="CHROMOSOME 7, WHOLE GENOME SHOTGUN SEQUENCE-RELATED"/>
    <property type="match status" value="1"/>
</dbReference>
<name>A0A0L0UL68_9BASI</name>